<dbReference type="EMBL" id="LR796237">
    <property type="protein sequence ID" value="CAB4130368.1"/>
    <property type="molecule type" value="Genomic_DNA"/>
</dbReference>
<dbReference type="InterPro" id="IPR024364">
    <property type="entry name" value="Baseplate_phage_T4-like"/>
</dbReference>
<reference evidence="1" key="1">
    <citation type="submission" date="2020-04" db="EMBL/GenBank/DDBJ databases">
        <authorList>
            <person name="Chiriac C."/>
            <person name="Salcher M."/>
            <person name="Ghai R."/>
            <person name="Kavagutti S V."/>
        </authorList>
    </citation>
    <scope>NUCLEOTIDE SEQUENCE</scope>
</reference>
<accession>A0A6J5L6X6</accession>
<name>A0A6J5L6X6_9CAUD</name>
<gene>
    <name evidence="1" type="ORF">UFOVP116_418</name>
</gene>
<evidence type="ECO:0000313" key="1">
    <source>
        <dbReference type="EMBL" id="CAB4130368.1"/>
    </source>
</evidence>
<dbReference type="Pfam" id="PF12322">
    <property type="entry name" value="T4_baseplate"/>
    <property type="match status" value="1"/>
</dbReference>
<proteinExistence type="predicted"/>
<organism evidence="1">
    <name type="scientific">uncultured Caudovirales phage</name>
    <dbReference type="NCBI Taxonomy" id="2100421"/>
    <lineage>
        <taxon>Viruses</taxon>
        <taxon>Duplodnaviria</taxon>
        <taxon>Heunggongvirae</taxon>
        <taxon>Uroviricota</taxon>
        <taxon>Caudoviricetes</taxon>
        <taxon>Peduoviridae</taxon>
        <taxon>Maltschvirus</taxon>
        <taxon>Maltschvirus maltsch</taxon>
    </lineage>
</organism>
<sequence>MNQNPLFRHFRQPAIYFKLPSNGCFWPDGSLVMPPNNELPVLPMTARDEIVLRTPDALLNGAGIVDVIQSCCPNIKNAWDMPSIDVDATLIAIRIASYGQTMEIETQCPTCRETNEFGVALSPILESIQSPNYKKKLTVNGLDIMFKPQPYFAANKINMLKFQEDQVMKIISDSSLSDEERKKQFDEQLKRLTDLNIERIAASTASITTEMGEIVTSQEFIREFYSNSSSDVIKQVRTAILELAKEAELKPHDTACPACSAAYKVSMEFNQTNFFGTGS</sequence>
<protein>
    <submittedName>
        <fullName evidence="1">Baseplate hub assembly protein, bacteriophage T4-like</fullName>
    </submittedName>
</protein>